<keyword evidence="1" id="KW-0614">Plasmid</keyword>
<dbReference type="EMBL" id="MG053108">
    <property type="protein sequence ID" value="AUR79860.1"/>
    <property type="molecule type" value="Genomic_DNA"/>
</dbReference>
<protein>
    <submittedName>
        <fullName evidence="1">Uncharacterized protein</fullName>
    </submittedName>
</protein>
<name>A0A2I7QEV9_CITFR</name>
<dbReference type="AlphaFoldDB" id="A0A2I7QEV9"/>
<organism evidence="1">
    <name type="scientific">Citrobacter freundii</name>
    <dbReference type="NCBI Taxonomy" id="546"/>
    <lineage>
        <taxon>Bacteria</taxon>
        <taxon>Pseudomonadati</taxon>
        <taxon>Pseudomonadota</taxon>
        <taxon>Gammaproteobacteria</taxon>
        <taxon>Enterobacterales</taxon>
        <taxon>Enterobacteriaceae</taxon>
        <taxon>Citrobacter</taxon>
        <taxon>Citrobacter freundii complex</taxon>
    </lineage>
</organism>
<gene>
    <name evidence="1" type="ORF">pCf587_0078</name>
</gene>
<proteinExistence type="predicted"/>
<accession>A0A2I7QEV9</accession>
<sequence>MALLGAGLEFGEGAHCLRRQNVLCDAGDMVLGAGGVPPN</sequence>
<reference evidence="1" key="1">
    <citation type="submission" date="2017-10" db="EMBL/GenBank/DDBJ databases">
        <title>First characterization of an IncA/C plasmid carrying blaPER-2 from Citrobacter freundii.</title>
        <authorList>
            <person name="Ruggiero M."/>
            <person name="Girlich D."/>
            <person name="Naas T."/>
            <person name="Power P."/>
            <person name="Gutkind G.G."/>
        </authorList>
    </citation>
    <scope>NUCLEOTIDE SEQUENCE</scope>
    <source>
        <strain evidence="1">33587</strain>
        <plasmid evidence="1">pCf587</plasmid>
    </source>
</reference>
<evidence type="ECO:0000313" key="1">
    <source>
        <dbReference type="EMBL" id="AUR79860.1"/>
    </source>
</evidence>
<geneLocation type="plasmid" evidence="1">
    <name>pCf587</name>
</geneLocation>